<dbReference type="PROSITE" id="PS50943">
    <property type="entry name" value="HTH_CROC1"/>
    <property type="match status" value="1"/>
</dbReference>
<dbReference type="InterPro" id="IPR001387">
    <property type="entry name" value="Cro/C1-type_HTH"/>
</dbReference>
<reference evidence="3" key="1">
    <citation type="submission" date="2018-06" db="EMBL/GenBank/DDBJ databases">
        <authorList>
            <person name="Zhirakovskaya E."/>
        </authorList>
    </citation>
    <scope>NUCLEOTIDE SEQUENCE</scope>
</reference>
<evidence type="ECO:0000256" key="1">
    <source>
        <dbReference type="SAM" id="MobiDB-lite"/>
    </source>
</evidence>
<dbReference type="CDD" id="cd00093">
    <property type="entry name" value="HTH_XRE"/>
    <property type="match status" value="1"/>
</dbReference>
<dbReference type="EMBL" id="UOFP01000080">
    <property type="protein sequence ID" value="VAW85062.1"/>
    <property type="molecule type" value="Genomic_DNA"/>
</dbReference>
<dbReference type="GO" id="GO:0045892">
    <property type="term" value="P:negative regulation of DNA-templated transcription"/>
    <property type="evidence" value="ECO:0007669"/>
    <property type="project" value="InterPro"/>
</dbReference>
<dbReference type="SUPFAM" id="SSF47413">
    <property type="entry name" value="lambda repressor-like DNA-binding domains"/>
    <property type="match status" value="1"/>
</dbReference>
<proteinExistence type="predicted"/>
<feature type="compositionally biased region" description="Basic and acidic residues" evidence="1">
    <location>
        <begin position="106"/>
        <end position="118"/>
    </location>
</feature>
<dbReference type="GO" id="GO:0003677">
    <property type="term" value="F:DNA binding"/>
    <property type="evidence" value="ECO:0007669"/>
    <property type="project" value="InterPro"/>
</dbReference>
<evidence type="ECO:0000313" key="3">
    <source>
        <dbReference type="EMBL" id="VAW85062.1"/>
    </source>
</evidence>
<evidence type="ECO:0000259" key="2">
    <source>
        <dbReference type="PROSITE" id="PS50943"/>
    </source>
</evidence>
<dbReference type="InterPro" id="IPR010982">
    <property type="entry name" value="Lambda_DNA-bd_dom_sf"/>
</dbReference>
<name>A0A3B0ZC07_9ZZZZ</name>
<dbReference type="Pfam" id="PF07022">
    <property type="entry name" value="Phage_CI_repr"/>
    <property type="match status" value="1"/>
</dbReference>
<feature type="region of interest" description="Disordered" evidence="1">
    <location>
        <begin position="1"/>
        <end position="22"/>
    </location>
</feature>
<protein>
    <recommendedName>
        <fullName evidence="2">HTH cro/C1-type domain-containing protein</fullName>
    </recommendedName>
</protein>
<feature type="region of interest" description="Disordered" evidence="1">
    <location>
        <begin position="90"/>
        <end position="118"/>
    </location>
</feature>
<dbReference type="Gene3D" id="1.10.260.40">
    <property type="entry name" value="lambda repressor-like DNA-binding domains"/>
    <property type="match status" value="1"/>
</dbReference>
<organism evidence="3">
    <name type="scientific">hydrothermal vent metagenome</name>
    <dbReference type="NCBI Taxonomy" id="652676"/>
    <lineage>
        <taxon>unclassified sequences</taxon>
        <taxon>metagenomes</taxon>
        <taxon>ecological metagenomes</taxon>
    </lineage>
</organism>
<dbReference type="InterPro" id="IPR010744">
    <property type="entry name" value="Phage_CI_N"/>
</dbReference>
<gene>
    <name evidence="3" type="ORF">MNBD_GAMMA18-2363</name>
</gene>
<dbReference type="AlphaFoldDB" id="A0A3B0ZC07"/>
<feature type="domain" description="HTH cro/C1-type" evidence="2">
    <location>
        <begin position="40"/>
        <end position="82"/>
    </location>
</feature>
<sequence>MSKKETQNKLSKTKPEPTLSLTSGIGDRVLEAVDMVGGKKELSRKANISASQLYRIISEDSQARIETIVSIAQAADIRIEWLATGQGEKSLLQNDPTKGAALESEETTHHNRQVAEPKADYETSKVLVDQSFIDSLLTRQTQLMDKQIQLMDQLQVVRDQLQKMTS</sequence>
<accession>A0A3B0ZC07</accession>